<organism evidence="2 3">
    <name type="scientific">Folsomia candida</name>
    <name type="common">Springtail</name>
    <dbReference type="NCBI Taxonomy" id="158441"/>
    <lineage>
        <taxon>Eukaryota</taxon>
        <taxon>Metazoa</taxon>
        <taxon>Ecdysozoa</taxon>
        <taxon>Arthropoda</taxon>
        <taxon>Hexapoda</taxon>
        <taxon>Collembola</taxon>
        <taxon>Entomobryomorpha</taxon>
        <taxon>Isotomoidea</taxon>
        <taxon>Isotomidae</taxon>
        <taxon>Proisotominae</taxon>
        <taxon>Folsomia</taxon>
    </lineage>
</organism>
<dbReference type="EMBL" id="LNIX01000002">
    <property type="protein sequence ID" value="OXA60547.1"/>
    <property type="molecule type" value="Genomic_DNA"/>
</dbReference>
<name>A0A226ETS3_FOLCA</name>
<proteinExistence type="predicted"/>
<evidence type="ECO:0000313" key="3">
    <source>
        <dbReference type="Proteomes" id="UP000198287"/>
    </source>
</evidence>
<keyword evidence="3" id="KW-1185">Reference proteome</keyword>
<evidence type="ECO:0000256" key="1">
    <source>
        <dbReference type="SAM" id="MobiDB-lite"/>
    </source>
</evidence>
<sequence>MASEKSKADPEVRFERGIPLNHRFTGEIFDPPEPLLPELAAAAAPKKVTPTAGSYAIERFVLPDDIEIPPESMTNEGEFFPFNLDEDKMPPFILDRRDVLKHIPKELLESEGDKPYVFTPVQKDDKVKPEPSGNFNQMMDTDVTKRLADVKIIAAANAAVAEVRQLQEEQEKFKAAVAPKTPNKAGSIVEQRSRSRSKSKGKPTTPAPKSATQSFRK</sequence>
<protein>
    <submittedName>
        <fullName evidence="2">Uncharacterized protein</fullName>
    </submittedName>
</protein>
<accession>A0A226ETS3</accession>
<feature type="region of interest" description="Disordered" evidence="1">
    <location>
        <begin position="171"/>
        <end position="217"/>
    </location>
</feature>
<dbReference type="AlphaFoldDB" id="A0A226ETS3"/>
<comment type="caution">
    <text evidence="2">The sequence shown here is derived from an EMBL/GenBank/DDBJ whole genome shotgun (WGS) entry which is preliminary data.</text>
</comment>
<reference evidence="2 3" key="1">
    <citation type="submission" date="2015-12" db="EMBL/GenBank/DDBJ databases">
        <title>The genome of Folsomia candida.</title>
        <authorList>
            <person name="Faddeeva A."/>
            <person name="Derks M.F."/>
            <person name="Anvar Y."/>
            <person name="Smit S."/>
            <person name="Van Straalen N."/>
            <person name="Roelofs D."/>
        </authorList>
    </citation>
    <scope>NUCLEOTIDE SEQUENCE [LARGE SCALE GENOMIC DNA]</scope>
    <source>
        <strain evidence="2 3">VU population</strain>
        <tissue evidence="2">Whole body</tissue>
    </source>
</reference>
<gene>
    <name evidence="2" type="ORF">Fcan01_04173</name>
</gene>
<dbReference type="Proteomes" id="UP000198287">
    <property type="component" value="Unassembled WGS sequence"/>
</dbReference>
<feature type="region of interest" description="Disordered" evidence="1">
    <location>
        <begin position="114"/>
        <end position="138"/>
    </location>
</feature>
<evidence type="ECO:0000313" key="2">
    <source>
        <dbReference type="EMBL" id="OXA60547.1"/>
    </source>
</evidence>